<protein>
    <submittedName>
        <fullName evidence="1">Uncharacterized protein</fullName>
    </submittedName>
</protein>
<evidence type="ECO:0000313" key="1">
    <source>
        <dbReference type="EMBL" id="WNL50256.1"/>
    </source>
</evidence>
<dbReference type="EMBL" id="OR343189">
    <property type="protein sequence ID" value="WNL50256.1"/>
    <property type="molecule type" value="Genomic_DNA"/>
</dbReference>
<reference evidence="1" key="1">
    <citation type="submission" date="2023-07" db="EMBL/GenBank/DDBJ databases">
        <authorList>
            <person name="Xia Y."/>
        </authorList>
    </citation>
    <scope>NUCLEOTIDE SEQUENCE</scope>
    <source>
        <strain evidence="1">E</strain>
    </source>
</reference>
<organism evidence="1">
    <name type="scientific">Marseillevirus sp</name>
    <dbReference type="NCBI Taxonomy" id="2809551"/>
    <lineage>
        <taxon>Viruses</taxon>
        <taxon>Varidnaviria</taxon>
        <taxon>Bamfordvirae</taxon>
        <taxon>Nucleocytoviricota</taxon>
        <taxon>Megaviricetes</taxon>
        <taxon>Pimascovirales</taxon>
        <taxon>Pimascovirales incertae sedis</taxon>
        <taxon>Marseilleviridae</taxon>
        <taxon>Marseillevirus</taxon>
    </lineage>
</organism>
<sequence length="110" mass="12739">METWNKKNSFVFRFSLSFDTVAFSGKAKIDMPLLILEEELEWFLERGFGHICFSDDFSLDVSPTKGIVIGYRGSTFVIKSERNNFNVKACNDFVYEVLEKVKHELQGQNL</sequence>
<accession>A0AA96ESV7</accession>
<proteinExistence type="predicted"/>
<name>A0AA96ESV7_9VIRU</name>
<gene>
    <name evidence="1" type="ORF">MarDSR_217</name>
</gene>